<proteinExistence type="predicted"/>
<reference evidence="1 2" key="1">
    <citation type="journal article" date="2018" name="Front. Plant Sci.">
        <title>Red Clover (Trifolium pratense) and Zigzag Clover (T. medium) - A Picture of Genomic Similarities and Differences.</title>
        <authorList>
            <person name="Dluhosova J."/>
            <person name="Istvanek J."/>
            <person name="Nedelnik J."/>
            <person name="Repkova J."/>
        </authorList>
    </citation>
    <scope>NUCLEOTIDE SEQUENCE [LARGE SCALE GENOMIC DNA]</scope>
    <source>
        <strain evidence="2">cv. 10/8</strain>
        <tissue evidence="1">Leaf</tissue>
    </source>
</reference>
<feature type="non-terminal residue" evidence="1">
    <location>
        <position position="37"/>
    </location>
</feature>
<evidence type="ECO:0000313" key="2">
    <source>
        <dbReference type="Proteomes" id="UP000265520"/>
    </source>
</evidence>
<dbReference type="Proteomes" id="UP000265520">
    <property type="component" value="Unassembled WGS sequence"/>
</dbReference>
<evidence type="ECO:0000313" key="1">
    <source>
        <dbReference type="EMBL" id="MCI89269.1"/>
    </source>
</evidence>
<accession>A0A392VPD5</accession>
<organism evidence="1 2">
    <name type="scientific">Trifolium medium</name>
    <dbReference type="NCBI Taxonomy" id="97028"/>
    <lineage>
        <taxon>Eukaryota</taxon>
        <taxon>Viridiplantae</taxon>
        <taxon>Streptophyta</taxon>
        <taxon>Embryophyta</taxon>
        <taxon>Tracheophyta</taxon>
        <taxon>Spermatophyta</taxon>
        <taxon>Magnoliopsida</taxon>
        <taxon>eudicotyledons</taxon>
        <taxon>Gunneridae</taxon>
        <taxon>Pentapetalae</taxon>
        <taxon>rosids</taxon>
        <taxon>fabids</taxon>
        <taxon>Fabales</taxon>
        <taxon>Fabaceae</taxon>
        <taxon>Papilionoideae</taxon>
        <taxon>50 kb inversion clade</taxon>
        <taxon>NPAAA clade</taxon>
        <taxon>Hologalegina</taxon>
        <taxon>IRL clade</taxon>
        <taxon>Trifolieae</taxon>
        <taxon>Trifolium</taxon>
    </lineage>
</organism>
<dbReference type="EMBL" id="LXQA011215513">
    <property type="protein sequence ID" value="MCI89269.1"/>
    <property type="molecule type" value="Genomic_DNA"/>
</dbReference>
<dbReference type="AlphaFoldDB" id="A0A392VPD5"/>
<sequence length="37" mass="4146">MLAQQACQRARSLSFAGARNFQIPARVLSLDLAQRAW</sequence>
<comment type="caution">
    <text evidence="1">The sequence shown here is derived from an EMBL/GenBank/DDBJ whole genome shotgun (WGS) entry which is preliminary data.</text>
</comment>
<keyword evidence="2" id="KW-1185">Reference proteome</keyword>
<name>A0A392VPD5_9FABA</name>
<protein>
    <submittedName>
        <fullName evidence="1">Uncharacterized protein</fullName>
    </submittedName>
</protein>